<reference evidence="13 14" key="1">
    <citation type="submission" date="2019-09" db="EMBL/GenBank/DDBJ databases">
        <title>Draft genome sequencing of Hungatella hathewayi 123Y-2.</title>
        <authorList>
            <person name="Lv Q."/>
            <person name="Li S."/>
        </authorList>
    </citation>
    <scope>NUCLEOTIDE SEQUENCE [LARGE SCALE GENOMIC DNA]</scope>
    <source>
        <strain evidence="13 14">123Y-2</strain>
    </source>
</reference>
<proteinExistence type="inferred from homology"/>
<dbReference type="RefSeq" id="WP_055651661.1">
    <property type="nucleotide sequence ID" value="NZ_CABJBJ010000002.1"/>
</dbReference>
<evidence type="ECO:0000256" key="6">
    <source>
        <dbReference type="ARBA" id="ARBA00022801"/>
    </source>
</evidence>
<dbReference type="PROSITE" id="PS51192">
    <property type="entry name" value="HELICASE_ATP_BIND_1"/>
    <property type="match status" value="1"/>
</dbReference>
<feature type="domain" description="HD Cas3-type" evidence="12">
    <location>
        <begin position="11"/>
        <end position="203"/>
    </location>
</feature>
<evidence type="ECO:0000259" key="11">
    <source>
        <dbReference type="PROSITE" id="PS51194"/>
    </source>
</evidence>
<accession>A0AAW9WGW9</accession>
<dbReference type="SUPFAM" id="SSF109604">
    <property type="entry name" value="HD-domain/PDEase-like"/>
    <property type="match status" value="1"/>
</dbReference>
<gene>
    <name evidence="13" type="ORF">GNE07_09050</name>
</gene>
<dbReference type="GO" id="GO:0005524">
    <property type="term" value="F:ATP binding"/>
    <property type="evidence" value="ECO:0007669"/>
    <property type="project" value="UniProtKB-KW"/>
</dbReference>
<keyword evidence="3" id="KW-0540">Nuclease</keyword>
<dbReference type="InterPro" id="IPR014001">
    <property type="entry name" value="Helicase_ATP-bd"/>
</dbReference>
<dbReference type="Gene3D" id="3.40.50.300">
    <property type="entry name" value="P-loop containing nucleotide triphosphate hydrolases"/>
    <property type="match status" value="2"/>
</dbReference>
<comment type="similarity">
    <text evidence="2">In the central section; belongs to the CRISPR-associated helicase Cas3 family.</text>
</comment>
<dbReference type="NCBIfam" id="TIGR01596">
    <property type="entry name" value="cas3_HD"/>
    <property type="match status" value="1"/>
</dbReference>
<dbReference type="InterPro" id="IPR001650">
    <property type="entry name" value="Helicase_C-like"/>
</dbReference>
<dbReference type="Proteomes" id="UP000434223">
    <property type="component" value="Unassembled WGS sequence"/>
</dbReference>
<dbReference type="PROSITE" id="PS51194">
    <property type="entry name" value="HELICASE_CTER"/>
    <property type="match status" value="1"/>
</dbReference>
<comment type="similarity">
    <text evidence="1">In the N-terminal section; belongs to the CRISPR-associated nuclease Cas3-HD family.</text>
</comment>
<dbReference type="CDD" id="cd09641">
    <property type="entry name" value="Cas3''_I"/>
    <property type="match status" value="1"/>
</dbReference>
<dbReference type="EMBL" id="WNME01000004">
    <property type="protein sequence ID" value="MUB63207.1"/>
    <property type="molecule type" value="Genomic_DNA"/>
</dbReference>
<evidence type="ECO:0000313" key="13">
    <source>
        <dbReference type="EMBL" id="MUB63207.1"/>
    </source>
</evidence>
<dbReference type="Pfam" id="PF18019">
    <property type="entry name" value="Cas3_HD"/>
    <property type="match status" value="1"/>
</dbReference>
<keyword evidence="7" id="KW-0347">Helicase</keyword>
<evidence type="ECO:0000256" key="2">
    <source>
        <dbReference type="ARBA" id="ARBA00009046"/>
    </source>
</evidence>
<dbReference type="SUPFAM" id="SSF52540">
    <property type="entry name" value="P-loop containing nucleoside triphosphate hydrolases"/>
    <property type="match status" value="1"/>
</dbReference>
<keyword evidence="8" id="KW-0067">ATP-binding</keyword>
<evidence type="ECO:0000256" key="8">
    <source>
        <dbReference type="ARBA" id="ARBA00022840"/>
    </source>
</evidence>
<evidence type="ECO:0000256" key="7">
    <source>
        <dbReference type="ARBA" id="ARBA00022806"/>
    </source>
</evidence>
<dbReference type="GO" id="GO:0051607">
    <property type="term" value="P:defense response to virus"/>
    <property type="evidence" value="ECO:0007669"/>
    <property type="project" value="UniProtKB-KW"/>
</dbReference>
<keyword evidence="6" id="KW-0378">Hydrolase</keyword>
<sequence length="808" mass="91691">METYIAHKIKETNQIQTVEEHCESTARLMKEKCPLEELIPIAWLTGFLHDRGKVSDQFQKYILAAVEGSMEVHRGEVNHSSAGGRIIEAMLPKTLASKIIQEAIYSHHGLRDCLSPRDGRLIFEWSDDKAEIKQAVERFFNRYDKVKLEKQCKEAVDAVAEIKNKIVEFDRAAGGHSIYGSREYFLGMYERLLISLLVEGDRTDTASFMQEKNIENIPDNNEMKLLWDECVLHLEEHLSGLKVINKVDEARRAISEQCLEAAAKPSVLYRLTVPTGGGKTFSSLRFALQYARRYKKRHIIYVAPYNSVLEQNAEDIKMALGRNDIVLEHHSNVIYEEKADEERYTLLTENWESPVVCTTAVQFLNTLFSSGLRNIRRMYSICNSVILFDEIQALPVKTIELFNQAINFLTVFGKSAVVLCSATQPLLDCLGVNCLCPPTNMIEEQLSETYAGVFRRTTLIDCTDTSGAGFDAEALSDFAGQIFEKERQILIIVNTKNCARTAYERLKERYGSRCQVVHLSTNMCAENRNIILKKVKNALNEGQEIICVSTQLIEAGVNISFKAVIRSLAGLDSVIQAAGRCNRHGETDNGNVYIVKMSSEVENISRLTDIKEAQAAMQEVLFQYRKNPESIGGSLTSKQAMELYYQRYFYQRKGEMKYNVNVDGIGTGEEGADLVNLLSVNRIGMVEYHKNSGRQLQNRLMNQAFKTAGDLFEVIPEDGKIDVVVEYYEEARRIIDSLNNPYLTVTEQKILFRKLQRFTVGISETMRRKIGNAIYPACNGKIFVLNRDYYSKETGVSDTPCSMIDMIF</sequence>
<evidence type="ECO:0000313" key="14">
    <source>
        <dbReference type="Proteomes" id="UP000434223"/>
    </source>
</evidence>
<dbReference type="GO" id="GO:0046872">
    <property type="term" value="F:metal ion binding"/>
    <property type="evidence" value="ECO:0007669"/>
    <property type="project" value="UniProtKB-KW"/>
</dbReference>
<dbReference type="NCBIfam" id="TIGR01587">
    <property type="entry name" value="cas3_core"/>
    <property type="match status" value="1"/>
</dbReference>
<dbReference type="InterPro" id="IPR027417">
    <property type="entry name" value="P-loop_NTPase"/>
</dbReference>
<evidence type="ECO:0000256" key="4">
    <source>
        <dbReference type="ARBA" id="ARBA00022723"/>
    </source>
</evidence>
<dbReference type="SMART" id="SM00490">
    <property type="entry name" value="HELICc"/>
    <property type="match status" value="1"/>
</dbReference>
<evidence type="ECO:0000259" key="10">
    <source>
        <dbReference type="PROSITE" id="PS51192"/>
    </source>
</evidence>
<keyword evidence="4" id="KW-0479">Metal-binding</keyword>
<dbReference type="InterPro" id="IPR006483">
    <property type="entry name" value="CRISPR-assoc_Cas3_HD"/>
</dbReference>
<dbReference type="GO" id="GO:0004518">
    <property type="term" value="F:nuclease activity"/>
    <property type="evidence" value="ECO:0007669"/>
    <property type="project" value="UniProtKB-KW"/>
</dbReference>
<evidence type="ECO:0000256" key="3">
    <source>
        <dbReference type="ARBA" id="ARBA00022722"/>
    </source>
</evidence>
<feature type="domain" description="Helicase ATP-binding" evidence="10">
    <location>
        <begin position="274"/>
        <end position="442"/>
    </location>
</feature>
<dbReference type="Gene3D" id="1.10.3210.30">
    <property type="match status" value="1"/>
</dbReference>
<dbReference type="AlphaFoldDB" id="A0AAW9WGW9"/>
<dbReference type="InterPro" id="IPR054712">
    <property type="entry name" value="Cas3-like_dom"/>
</dbReference>
<dbReference type="InterPro" id="IPR038257">
    <property type="entry name" value="CRISPR-assoc_Cas3_HD_sf"/>
</dbReference>
<feature type="domain" description="Helicase C-terminal" evidence="11">
    <location>
        <begin position="474"/>
        <end position="629"/>
    </location>
</feature>
<dbReference type="PROSITE" id="PS51643">
    <property type="entry name" value="HD_CAS3"/>
    <property type="match status" value="1"/>
</dbReference>
<comment type="caution">
    <text evidence="13">The sequence shown here is derived from an EMBL/GenBank/DDBJ whole genome shotgun (WGS) entry which is preliminary data.</text>
</comment>
<keyword evidence="5" id="KW-0547">Nucleotide-binding</keyword>
<organism evidence="13 14">
    <name type="scientific">Hungatella hathewayi</name>
    <dbReference type="NCBI Taxonomy" id="154046"/>
    <lineage>
        <taxon>Bacteria</taxon>
        <taxon>Bacillati</taxon>
        <taxon>Bacillota</taxon>
        <taxon>Clostridia</taxon>
        <taxon>Lachnospirales</taxon>
        <taxon>Lachnospiraceae</taxon>
        <taxon>Hungatella</taxon>
    </lineage>
</organism>
<dbReference type="GO" id="GO:0004386">
    <property type="term" value="F:helicase activity"/>
    <property type="evidence" value="ECO:0007669"/>
    <property type="project" value="UniProtKB-KW"/>
</dbReference>
<evidence type="ECO:0000256" key="5">
    <source>
        <dbReference type="ARBA" id="ARBA00022741"/>
    </source>
</evidence>
<evidence type="ECO:0000259" key="12">
    <source>
        <dbReference type="PROSITE" id="PS51643"/>
    </source>
</evidence>
<evidence type="ECO:0000256" key="9">
    <source>
        <dbReference type="ARBA" id="ARBA00023118"/>
    </source>
</evidence>
<dbReference type="GO" id="GO:0016787">
    <property type="term" value="F:hydrolase activity"/>
    <property type="evidence" value="ECO:0007669"/>
    <property type="project" value="UniProtKB-KW"/>
</dbReference>
<dbReference type="InterPro" id="IPR011545">
    <property type="entry name" value="DEAD/DEAH_box_helicase_dom"/>
</dbReference>
<dbReference type="Pfam" id="PF00270">
    <property type="entry name" value="DEAD"/>
    <property type="match status" value="1"/>
</dbReference>
<protein>
    <submittedName>
        <fullName evidence="13">CRISPR-associated helicase/endonuclease Cas3</fullName>
    </submittedName>
</protein>
<dbReference type="Pfam" id="PF22590">
    <property type="entry name" value="Cas3-like_C_2"/>
    <property type="match status" value="1"/>
</dbReference>
<dbReference type="InterPro" id="IPR006474">
    <property type="entry name" value="Helicase_Cas3_CRISPR-ass_core"/>
</dbReference>
<evidence type="ECO:0000256" key="1">
    <source>
        <dbReference type="ARBA" id="ARBA00006847"/>
    </source>
</evidence>
<keyword evidence="9" id="KW-0051">Antiviral defense</keyword>
<dbReference type="CDD" id="cd17930">
    <property type="entry name" value="DEXHc_cas3"/>
    <property type="match status" value="1"/>
</dbReference>
<dbReference type="GO" id="GO:0003676">
    <property type="term" value="F:nucleic acid binding"/>
    <property type="evidence" value="ECO:0007669"/>
    <property type="project" value="InterPro"/>
</dbReference>
<name>A0AAW9WGW9_9FIRM</name>